<feature type="compositionally biased region" description="Low complexity" evidence="6">
    <location>
        <begin position="82"/>
        <end position="93"/>
    </location>
</feature>
<dbReference type="InterPro" id="IPR050924">
    <property type="entry name" value="Peroxiredoxin_BCP/PrxQ"/>
</dbReference>
<evidence type="ECO:0000313" key="9">
    <source>
        <dbReference type="Proteomes" id="UP000006757"/>
    </source>
</evidence>
<dbReference type="OrthoDB" id="338622at2759"/>
<dbReference type="InterPro" id="IPR036249">
    <property type="entry name" value="Thioredoxin-like_sf"/>
</dbReference>
<evidence type="ECO:0000256" key="2">
    <source>
        <dbReference type="ARBA" id="ARBA00022862"/>
    </source>
</evidence>
<evidence type="ECO:0000313" key="8">
    <source>
        <dbReference type="EMBL" id="EKD02726.1"/>
    </source>
</evidence>
<dbReference type="Gene3D" id="3.40.30.10">
    <property type="entry name" value="Glutaredoxin"/>
    <property type="match status" value="1"/>
</dbReference>
<dbReference type="GO" id="GO:0045454">
    <property type="term" value="P:cell redox homeostasis"/>
    <property type="evidence" value="ECO:0007669"/>
    <property type="project" value="TreeGrafter"/>
</dbReference>
<dbReference type="SUPFAM" id="SSF52833">
    <property type="entry name" value="Thioredoxin-like"/>
    <property type="match status" value="1"/>
</dbReference>
<keyword evidence="9" id="KW-1185">Reference proteome</keyword>
<dbReference type="GO" id="GO:0005737">
    <property type="term" value="C:cytoplasm"/>
    <property type="evidence" value="ECO:0007669"/>
    <property type="project" value="TreeGrafter"/>
</dbReference>
<dbReference type="Proteomes" id="UP000006757">
    <property type="component" value="Unassembled WGS sequence"/>
</dbReference>
<comment type="caution">
    <text evidence="8">The sequence shown here is derived from an EMBL/GenBank/DDBJ whole genome shotgun (WGS) entry which is preliminary data.</text>
</comment>
<reference evidence="8 9" key="1">
    <citation type="journal article" date="2012" name="Eukaryot. Cell">
        <title>Genome sequence of the Trichosporon asahii environmental strain CBS 8904.</title>
        <authorList>
            <person name="Yang R.Y."/>
            <person name="Li H.T."/>
            <person name="Zhu H."/>
            <person name="Zhou G.P."/>
            <person name="Wang M."/>
            <person name="Wang L."/>
        </authorList>
    </citation>
    <scope>NUCLEOTIDE SEQUENCE [LARGE SCALE GENOMIC DNA]</scope>
    <source>
        <strain evidence="8 9">CBS 8904</strain>
    </source>
</reference>
<evidence type="ECO:0000259" key="7">
    <source>
        <dbReference type="Pfam" id="PF00578"/>
    </source>
</evidence>
<gene>
    <name evidence="8" type="ORF">A1Q2_02956</name>
</gene>
<evidence type="ECO:0000256" key="3">
    <source>
        <dbReference type="ARBA" id="ARBA00023002"/>
    </source>
</evidence>
<evidence type="ECO:0000256" key="5">
    <source>
        <dbReference type="ARBA" id="ARBA00023284"/>
    </source>
</evidence>
<keyword evidence="1" id="KW-0575">Peroxidase</keyword>
<dbReference type="PANTHER" id="PTHR42801:SF23">
    <property type="entry name" value="PEROXIREDOXIN DOT5"/>
    <property type="match status" value="1"/>
</dbReference>
<keyword evidence="2" id="KW-0049">Antioxidant</keyword>
<accession>K1VQ46</accession>
<dbReference type="HOGENOM" id="CLU_1062402_0_0_1"/>
<dbReference type="GO" id="GO:0008379">
    <property type="term" value="F:thioredoxin peroxidase activity"/>
    <property type="evidence" value="ECO:0007669"/>
    <property type="project" value="TreeGrafter"/>
</dbReference>
<dbReference type="AlphaFoldDB" id="K1VQ46"/>
<evidence type="ECO:0000256" key="6">
    <source>
        <dbReference type="SAM" id="MobiDB-lite"/>
    </source>
</evidence>
<dbReference type="GO" id="GO:0034599">
    <property type="term" value="P:cellular response to oxidative stress"/>
    <property type="evidence" value="ECO:0007669"/>
    <property type="project" value="TreeGrafter"/>
</dbReference>
<keyword evidence="3" id="KW-0560">Oxidoreductase</keyword>
<feature type="domain" description="Alkyl hydroperoxide reductase subunit C/ Thiol specific antioxidant" evidence="7">
    <location>
        <begin position="160"/>
        <end position="199"/>
    </location>
</feature>
<sequence length="262" mass="28203">MPKSETPATRRSARVAAASAGPKAASTKAANGKSASTKKASKDSKEKEESKRSARSSSSKAANGDAAEGAKEEKKKAATNSKGPLKLGQKLPKITLQDNKEDDVDVSTLTEEGRGVVLFLYPRSTDPSKTSTLLTRGREEHQAAVERKLRKAFPPANMQADTPGCTNQACGYRDAHDEIAALGYDVYGLSKDKPTAQQKSQLIKNPTSEIVPSGLYLTYSTNRSHFIFEKGTGELVDIAFRVKPADDPGNVLKFIKAHHKDD</sequence>
<evidence type="ECO:0000256" key="1">
    <source>
        <dbReference type="ARBA" id="ARBA00022559"/>
    </source>
</evidence>
<keyword evidence="5" id="KW-0676">Redox-active center</keyword>
<proteinExistence type="predicted"/>
<dbReference type="OMA" id="CGFRDNF"/>
<feature type="compositionally biased region" description="Low complexity" evidence="6">
    <location>
        <begin position="1"/>
        <end position="38"/>
    </location>
</feature>
<protein>
    <recommendedName>
        <fullName evidence="7">Alkyl hydroperoxide reductase subunit C/ Thiol specific antioxidant domain-containing protein</fullName>
    </recommendedName>
</protein>
<feature type="compositionally biased region" description="Low complexity" evidence="6">
    <location>
        <begin position="55"/>
        <end position="67"/>
    </location>
</feature>
<dbReference type="Pfam" id="PF00578">
    <property type="entry name" value="AhpC-TSA"/>
    <property type="match status" value="1"/>
</dbReference>
<dbReference type="FunCoup" id="K1VQ46">
    <property type="interactions" value="154"/>
</dbReference>
<dbReference type="InterPro" id="IPR000866">
    <property type="entry name" value="AhpC/TSA"/>
</dbReference>
<organism evidence="8 9">
    <name type="scientific">Trichosporon asahii var. asahii (strain CBS 8904)</name>
    <name type="common">Yeast</name>
    <dbReference type="NCBI Taxonomy" id="1220162"/>
    <lineage>
        <taxon>Eukaryota</taxon>
        <taxon>Fungi</taxon>
        <taxon>Dikarya</taxon>
        <taxon>Basidiomycota</taxon>
        <taxon>Agaricomycotina</taxon>
        <taxon>Tremellomycetes</taxon>
        <taxon>Trichosporonales</taxon>
        <taxon>Trichosporonaceae</taxon>
        <taxon>Trichosporon</taxon>
    </lineage>
</organism>
<dbReference type="InParanoid" id="K1VQ46"/>
<name>K1VQ46_TRIAC</name>
<dbReference type="STRING" id="1220162.K1VQ46"/>
<evidence type="ECO:0000256" key="4">
    <source>
        <dbReference type="ARBA" id="ARBA00023157"/>
    </source>
</evidence>
<dbReference type="eggNOG" id="KOG0855">
    <property type="taxonomic scope" value="Eukaryota"/>
</dbReference>
<feature type="compositionally biased region" description="Basic and acidic residues" evidence="6">
    <location>
        <begin position="40"/>
        <end position="52"/>
    </location>
</feature>
<keyword evidence="4" id="KW-1015">Disulfide bond</keyword>
<feature type="region of interest" description="Disordered" evidence="6">
    <location>
        <begin position="1"/>
        <end position="102"/>
    </location>
</feature>
<dbReference type="EMBL" id="AMBO01000277">
    <property type="protein sequence ID" value="EKD02726.1"/>
    <property type="molecule type" value="Genomic_DNA"/>
</dbReference>
<dbReference type="PANTHER" id="PTHR42801">
    <property type="entry name" value="THIOREDOXIN-DEPENDENT PEROXIDE REDUCTASE"/>
    <property type="match status" value="1"/>
</dbReference>